<evidence type="ECO:0000313" key="6">
    <source>
        <dbReference type="Proteomes" id="UP001500642"/>
    </source>
</evidence>
<dbReference type="PANTHER" id="PTHR30146:SF153">
    <property type="entry name" value="LACTOSE OPERON REPRESSOR"/>
    <property type="match status" value="1"/>
</dbReference>
<dbReference type="CDD" id="cd06267">
    <property type="entry name" value="PBP1_LacI_sugar_binding-like"/>
    <property type="match status" value="1"/>
</dbReference>
<accession>A0ABP8J4S6</accession>
<evidence type="ECO:0000256" key="2">
    <source>
        <dbReference type="ARBA" id="ARBA00023125"/>
    </source>
</evidence>
<keyword evidence="3" id="KW-0804">Transcription</keyword>
<evidence type="ECO:0000256" key="3">
    <source>
        <dbReference type="ARBA" id="ARBA00023163"/>
    </source>
</evidence>
<dbReference type="Gene3D" id="1.10.260.40">
    <property type="entry name" value="lambda repressor-like DNA-binding domains"/>
    <property type="match status" value="1"/>
</dbReference>
<dbReference type="CDD" id="cd01392">
    <property type="entry name" value="HTH_LacI"/>
    <property type="match status" value="1"/>
</dbReference>
<dbReference type="InterPro" id="IPR028082">
    <property type="entry name" value="Peripla_BP_I"/>
</dbReference>
<organism evidence="5 6">
    <name type="scientific">Brevibacterium pityocampae</name>
    <dbReference type="NCBI Taxonomy" id="506594"/>
    <lineage>
        <taxon>Bacteria</taxon>
        <taxon>Bacillati</taxon>
        <taxon>Actinomycetota</taxon>
        <taxon>Actinomycetes</taxon>
        <taxon>Micrococcales</taxon>
        <taxon>Brevibacteriaceae</taxon>
        <taxon>Brevibacterium</taxon>
    </lineage>
</organism>
<evidence type="ECO:0000313" key="5">
    <source>
        <dbReference type="EMBL" id="GAA4384629.1"/>
    </source>
</evidence>
<dbReference type="GO" id="GO:0003677">
    <property type="term" value="F:DNA binding"/>
    <property type="evidence" value="ECO:0007669"/>
    <property type="project" value="UniProtKB-KW"/>
</dbReference>
<dbReference type="SMART" id="SM00354">
    <property type="entry name" value="HTH_LACI"/>
    <property type="match status" value="1"/>
</dbReference>
<comment type="caution">
    <text evidence="5">The sequence shown here is derived from an EMBL/GenBank/DDBJ whole genome shotgun (WGS) entry which is preliminary data.</text>
</comment>
<keyword evidence="6" id="KW-1185">Reference proteome</keyword>
<dbReference type="EMBL" id="BAABGL010000002">
    <property type="protein sequence ID" value="GAA4384629.1"/>
    <property type="molecule type" value="Genomic_DNA"/>
</dbReference>
<gene>
    <name evidence="5" type="ORF">GCM10023167_05620</name>
</gene>
<evidence type="ECO:0000256" key="1">
    <source>
        <dbReference type="ARBA" id="ARBA00023015"/>
    </source>
</evidence>
<feature type="domain" description="HTH lacI-type" evidence="4">
    <location>
        <begin position="5"/>
        <end position="59"/>
    </location>
</feature>
<keyword evidence="1" id="KW-0805">Transcription regulation</keyword>
<dbReference type="RefSeq" id="WP_137320391.1">
    <property type="nucleotide sequence ID" value="NZ_BAABGL010000002.1"/>
</dbReference>
<dbReference type="InterPro" id="IPR046335">
    <property type="entry name" value="LacI/GalR-like_sensor"/>
</dbReference>
<evidence type="ECO:0000259" key="4">
    <source>
        <dbReference type="PROSITE" id="PS50932"/>
    </source>
</evidence>
<dbReference type="InterPro" id="IPR010982">
    <property type="entry name" value="Lambda_DNA-bd_dom_sf"/>
</dbReference>
<proteinExistence type="predicted"/>
<name>A0ABP8J4S6_9MICO</name>
<dbReference type="Pfam" id="PF13377">
    <property type="entry name" value="Peripla_BP_3"/>
    <property type="match status" value="1"/>
</dbReference>
<reference evidence="6" key="1">
    <citation type="journal article" date="2019" name="Int. J. Syst. Evol. Microbiol.">
        <title>The Global Catalogue of Microorganisms (GCM) 10K type strain sequencing project: providing services to taxonomists for standard genome sequencing and annotation.</title>
        <authorList>
            <consortium name="The Broad Institute Genomics Platform"/>
            <consortium name="The Broad Institute Genome Sequencing Center for Infectious Disease"/>
            <person name="Wu L."/>
            <person name="Ma J."/>
        </authorList>
    </citation>
    <scope>NUCLEOTIDE SEQUENCE [LARGE SCALE GENOMIC DNA]</scope>
    <source>
        <strain evidence="6">JCM 17808</strain>
    </source>
</reference>
<dbReference type="SUPFAM" id="SSF47413">
    <property type="entry name" value="lambda repressor-like DNA-binding domains"/>
    <property type="match status" value="1"/>
</dbReference>
<dbReference type="InterPro" id="IPR000843">
    <property type="entry name" value="HTH_LacI"/>
</dbReference>
<sequence>MRTDVSLARIAEVSGRSESTVSRVLRRAPGVSAEARRAVEVALRTLGVSGAEAAPSDRGIIAVVQAVVLGADVDAFESLFLEMVRRIYRVGRVALRVTTGPELESSATRLQEFGIVGAVVLGGQSAGPEAKRLAALNIPVMRVSNARHEGTGQIVLDATQGIDTAVRHLVHLGHRRIGIAVPEDSAAASRVAAYRRSMADLLHIPATRDQAPVAQAGPGILAGSQAAERLLQANCSAVISCSPAITFGVLESARRAGLDVPRDLSLLTVGEMPDADVVHPPLSQVTFDWPQLAQTAIGELERLIAGSRTLPDYSVTPELVLRSSEMPVRTR</sequence>
<dbReference type="PANTHER" id="PTHR30146">
    <property type="entry name" value="LACI-RELATED TRANSCRIPTIONAL REPRESSOR"/>
    <property type="match status" value="1"/>
</dbReference>
<dbReference type="SUPFAM" id="SSF53822">
    <property type="entry name" value="Periplasmic binding protein-like I"/>
    <property type="match status" value="1"/>
</dbReference>
<keyword evidence="2 5" id="KW-0238">DNA-binding</keyword>
<protein>
    <submittedName>
        <fullName evidence="5">LacI family DNA-binding transcriptional regulator</fullName>
    </submittedName>
</protein>
<dbReference type="Gene3D" id="3.40.50.2300">
    <property type="match status" value="2"/>
</dbReference>
<dbReference type="PROSITE" id="PS50932">
    <property type="entry name" value="HTH_LACI_2"/>
    <property type="match status" value="1"/>
</dbReference>
<dbReference type="Proteomes" id="UP001500642">
    <property type="component" value="Unassembled WGS sequence"/>
</dbReference>